<dbReference type="Gene3D" id="1.20.1250.20">
    <property type="entry name" value="MFS general substrate transporter like domains"/>
    <property type="match status" value="1"/>
</dbReference>
<feature type="transmembrane region" description="Helical" evidence="5">
    <location>
        <begin position="140"/>
        <end position="161"/>
    </location>
</feature>
<feature type="transmembrane region" description="Helical" evidence="5">
    <location>
        <begin position="220"/>
        <end position="238"/>
    </location>
</feature>
<feature type="transmembrane region" description="Helical" evidence="5">
    <location>
        <begin position="198"/>
        <end position="214"/>
    </location>
</feature>
<name>A0AAJ6QMJ4_9ACAR</name>
<feature type="transmembrane region" description="Helical" evidence="5">
    <location>
        <begin position="307"/>
        <end position="328"/>
    </location>
</feature>
<dbReference type="KEGG" id="goe:100907914"/>
<evidence type="ECO:0000256" key="1">
    <source>
        <dbReference type="ARBA" id="ARBA00004141"/>
    </source>
</evidence>
<dbReference type="GO" id="GO:0022857">
    <property type="term" value="F:transmembrane transporter activity"/>
    <property type="evidence" value="ECO:0007669"/>
    <property type="project" value="InterPro"/>
</dbReference>
<keyword evidence="6" id="KW-1185">Reference proteome</keyword>
<proteinExistence type="predicted"/>
<evidence type="ECO:0000313" key="7">
    <source>
        <dbReference type="RefSeq" id="XP_003737618.2"/>
    </source>
</evidence>
<dbReference type="Pfam" id="PF00083">
    <property type="entry name" value="Sugar_tr"/>
    <property type="match status" value="1"/>
</dbReference>
<dbReference type="InterPro" id="IPR036259">
    <property type="entry name" value="MFS_trans_sf"/>
</dbReference>
<dbReference type="InterPro" id="IPR005828">
    <property type="entry name" value="MFS_sugar_transport-like"/>
</dbReference>
<dbReference type="Proteomes" id="UP000694867">
    <property type="component" value="Unplaced"/>
</dbReference>
<comment type="subcellular location">
    <subcellularLocation>
        <location evidence="1">Membrane</location>
        <topology evidence="1">Multi-pass membrane protein</topology>
    </subcellularLocation>
</comment>
<feature type="transmembrane region" description="Helical" evidence="5">
    <location>
        <begin position="340"/>
        <end position="361"/>
    </location>
</feature>
<evidence type="ECO:0000313" key="6">
    <source>
        <dbReference type="Proteomes" id="UP000694867"/>
    </source>
</evidence>
<reference evidence="7" key="1">
    <citation type="submission" date="2025-08" db="UniProtKB">
        <authorList>
            <consortium name="RefSeq"/>
        </authorList>
    </citation>
    <scope>IDENTIFICATION</scope>
</reference>
<organism evidence="6 7">
    <name type="scientific">Galendromus occidentalis</name>
    <name type="common">western predatory mite</name>
    <dbReference type="NCBI Taxonomy" id="34638"/>
    <lineage>
        <taxon>Eukaryota</taxon>
        <taxon>Metazoa</taxon>
        <taxon>Ecdysozoa</taxon>
        <taxon>Arthropoda</taxon>
        <taxon>Chelicerata</taxon>
        <taxon>Arachnida</taxon>
        <taxon>Acari</taxon>
        <taxon>Parasitiformes</taxon>
        <taxon>Mesostigmata</taxon>
        <taxon>Gamasina</taxon>
        <taxon>Phytoseioidea</taxon>
        <taxon>Phytoseiidae</taxon>
        <taxon>Typhlodrominae</taxon>
        <taxon>Galendromus</taxon>
    </lineage>
</organism>
<dbReference type="RefSeq" id="XP_003737618.2">
    <property type="nucleotide sequence ID" value="XM_003737570.2"/>
</dbReference>
<keyword evidence="2 5" id="KW-0812">Transmembrane</keyword>
<feature type="transmembrane region" description="Helical" evidence="5">
    <location>
        <begin position="457"/>
        <end position="477"/>
    </location>
</feature>
<protein>
    <submittedName>
        <fullName evidence="7">Organic cation transporter protein</fullName>
    </submittedName>
</protein>
<feature type="transmembrane region" description="Helical" evidence="5">
    <location>
        <begin position="368"/>
        <end position="386"/>
    </location>
</feature>
<dbReference type="SUPFAM" id="SSF103473">
    <property type="entry name" value="MFS general substrate transporter"/>
    <property type="match status" value="1"/>
</dbReference>
<dbReference type="PANTHER" id="PTHR24064">
    <property type="entry name" value="SOLUTE CARRIER FAMILY 22 MEMBER"/>
    <property type="match status" value="1"/>
</dbReference>
<keyword evidence="3 5" id="KW-1133">Transmembrane helix</keyword>
<feature type="transmembrane region" description="Helical" evidence="5">
    <location>
        <begin position="167"/>
        <end position="186"/>
    </location>
</feature>
<keyword evidence="4 5" id="KW-0472">Membrane</keyword>
<dbReference type="GO" id="GO:0016020">
    <property type="term" value="C:membrane"/>
    <property type="evidence" value="ECO:0007669"/>
    <property type="project" value="UniProtKB-SubCell"/>
</dbReference>
<dbReference type="GeneID" id="100907914"/>
<dbReference type="AlphaFoldDB" id="A0AAJ6QMJ4"/>
<sequence>MEHILEQTGPWHYPILIINAFGGFGYPWRIMSNQFTSPKNLDYWCARPNSSISVDEWRAMNSGVDLKCNVLDVVQNVSVPCNAWEYDHSYHRRTLIEEWDAVCGREWQPDTSQSIMMLGMLGSVLVSMVSDWYGRRRCILIAHTLSLITGLAAAFTTSFWAYSLFRFLTSAVVASTYTLAIESVGAQKRAMVAMSGEFGWFIGLIMYPVITYNIRDWRYLQVLSALPDVLFVVWVWFLDESPRWLVSMKRYDEAAVILKKIVDKNGLQKIDVDAAIEEARKKFEAEEKNRADRTRGSIIDLFRGFKIARLTVACLINYCTVVFIYYHLMYYTVEIGTNPYFNLIFMALSEAPISLVSYFVVKYCRRNPVYPITYMAIIVSLCALVFPPESATGIRMTLTSIAKLSGQVTWSVLYVQISECYPTHVRSLISGVVHTGSRISAVVAPLLQTLGKMTYDWVPIAINVSLCALGLSFSFVFPETHGRVLPDTFEECKILLRGKGRKIEDETTEGAEKVEL</sequence>
<accession>A0AAJ6QMJ4</accession>
<evidence type="ECO:0000256" key="3">
    <source>
        <dbReference type="ARBA" id="ARBA00022989"/>
    </source>
</evidence>
<evidence type="ECO:0000256" key="4">
    <source>
        <dbReference type="ARBA" id="ARBA00023136"/>
    </source>
</evidence>
<evidence type="ECO:0000256" key="2">
    <source>
        <dbReference type="ARBA" id="ARBA00022692"/>
    </source>
</evidence>
<evidence type="ECO:0000256" key="5">
    <source>
        <dbReference type="SAM" id="Phobius"/>
    </source>
</evidence>
<gene>
    <name evidence="7" type="primary">LOC100907914</name>
</gene>